<evidence type="ECO:0000259" key="8">
    <source>
        <dbReference type="Pfam" id="PF14748"/>
    </source>
</evidence>
<evidence type="ECO:0000259" key="7">
    <source>
        <dbReference type="Pfam" id="PF03807"/>
    </source>
</evidence>
<comment type="similarity">
    <text evidence="1 4">Belongs to the pyrroline-5-carboxylate reductase family.</text>
</comment>
<keyword evidence="10" id="KW-1185">Reference proteome</keyword>
<dbReference type="InterPro" id="IPR028939">
    <property type="entry name" value="P5C_Rdtase_cat_N"/>
</dbReference>
<dbReference type="GO" id="GO:0004735">
    <property type="term" value="F:pyrroline-5-carboxylate reductase activity"/>
    <property type="evidence" value="ECO:0007669"/>
    <property type="project" value="UniProtKB-UniRule"/>
</dbReference>
<feature type="binding site" evidence="6">
    <location>
        <begin position="67"/>
        <end position="70"/>
    </location>
    <ligand>
        <name>NADP(+)</name>
        <dbReference type="ChEBI" id="CHEBI:58349"/>
    </ligand>
</feature>
<evidence type="ECO:0000313" key="10">
    <source>
        <dbReference type="Proteomes" id="UP000255233"/>
    </source>
</evidence>
<evidence type="ECO:0000256" key="4">
    <source>
        <dbReference type="HAMAP-Rule" id="MF_01925"/>
    </source>
</evidence>
<dbReference type="Gene3D" id="1.10.3730.10">
    <property type="entry name" value="ProC C-terminal domain-like"/>
    <property type="match status" value="1"/>
</dbReference>
<dbReference type="SUPFAM" id="SSF48179">
    <property type="entry name" value="6-phosphogluconate dehydrogenase C-terminal domain-like"/>
    <property type="match status" value="1"/>
</dbReference>
<name>A0A379MN33_9BACT</name>
<dbReference type="Gene3D" id="3.40.50.720">
    <property type="entry name" value="NAD(P)-binding Rossmann-like Domain"/>
    <property type="match status" value="1"/>
</dbReference>
<keyword evidence="4" id="KW-0028">Amino-acid biosynthesis</keyword>
<dbReference type="AlphaFoldDB" id="A0A379MN33"/>
<dbReference type="EMBL" id="UGVL01000001">
    <property type="protein sequence ID" value="SUE33018.1"/>
    <property type="molecule type" value="Genomic_DNA"/>
</dbReference>
<dbReference type="OrthoDB" id="9805754at2"/>
<feature type="domain" description="Pyrroline-5-carboxylate reductase catalytic N-terminal" evidence="7">
    <location>
        <begin position="2"/>
        <end position="90"/>
    </location>
</feature>
<keyword evidence="4" id="KW-0641">Proline biosynthesis</keyword>
<protein>
    <recommendedName>
        <fullName evidence="4 5">Pyrroline-5-carboxylate reductase</fullName>
        <shortName evidence="4">P5C reductase</shortName>
        <shortName evidence="4">P5CR</shortName>
        <ecNumber evidence="4 5">1.5.1.2</ecNumber>
    </recommendedName>
    <alternativeName>
        <fullName evidence="4">PCA reductase</fullName>
    </alternativeName>
</protein>
<comment type="function">
    <text evidence="4">Catalyzes the reduction of 1-pyrroline-5-carboxylate (PCA) to L-proline.</text>
</comment>
<dbReference type="STRING" id="880526.GCA_000427365_01231"/>
<dbReference type="PANTHER" id="PTHR11645:SF0">
    <property type="entry name" value="PYRROLINE-5-CARBOXYLATE REDUCTASE 3"/>
    <property type="match status" value="1"/>
</dbReference>
<keyword evidence="2 4" id="KW-0521">NADP</keyword>
<dbReference type="SUPFAM" id="SSF51735">
    <property type="entry name" value="NAD(P)-binding Rossmann-fold domains"/>
    <property type="match status" value="1"/>
</dbReference>
<evidence type="ECO:0000256" key="3">
    <source>
        <dbReference type="ARBA" id="ARBA00023002"/>
    </source>
</evidence>
<comment type="catalytic activity">
    <reaction evidence="4">
        <text>L-proline + NAD(+) = (S)-1-pyrroline-5-carboxylate + NADH + 2 H(+)</text>
        <dbReference type="Rhea" id="RHEA:14105"/>
        <dbReference type="ChEBI" id="CHEBI:15378"/>
        <dbReference type="ChEBI" id="CHEBI:17388"/>
        <dbReference type="ChEBI" id="CHEBI:57540"/>
        <dbReference type="ChEBI" id="CHEBI:57945"/>
        <dbReference type="ChEBI" id="CHEBI:60039"/>
        <dbReference type="EC" id="1.5.1.2"/>
    </reaction>
</comment>
<comment type="subcellular location">
    <subcellularLocation>
        <location evidence="4">Cytoplasm</location>
    </subcellularLocation>
</comment>
<dbReference type="FunFam" id="1.10.3730.10:FF:000001">
    <property type="entry name" value="Pyrroline-5-carboxylate reductase"/>
    <property type="match status" value="1"/>
</dbReference>
<keyword evidence="3 4" id="KW-0560">Oxidoreductase</keyword>
<dbReference type="UniPathway" id="UPA00098">
    <property type="reaction ID" value="UER00361"/>
</dbReference>
<dbReference type="InterPro" id="IPR008927">
    <property type="entry name" value="6-PGluconate_DH-like_C_sf"/>
</dbReference>
<evidence type="ECO:0000313" key="9">
    <source>
        <dbReference type="EMBL" id="SUE33018.1"/>
    </source>
</evidence>
<comment type="catalytic activity">
    <reaction evidence="4">
        <text>L-proline + NADP(+) = (S)-1-pyrroline-5-carboxylate + NADPH + 2 H(+)</text>
        <dbReference type="Rhea" id="RHEA:14109"/>
        <dbReference type="ChEBI" id="CHEBI:15378"/>
        <dbReference type="ChEBI" id="CHEBI:17388"/>
        <dbReference type="ChEBI" id="CHEBI:57783"/>
        <dbReference type="ChEBI" id="CHEBI:58349"/>
        <dbReference type="ChEBI" id="CHEBI:60039"/>
        <dbReference type="EC" id="1.5.1.2"/>
    </reaction>
</comment>
<evidence type="ECO:0000256" key="5">
    <source>
        <dbReference type="NCBIfam" id="TIGR00112"/>
    </source>
</evidence>
<keyword evidence="4" id="KW-0963">Cytoplasm</keyword>
<evidence type="ECO:0000256" key="1">
    <source>
        <dbReference type="ARBA" id="ARBA00005525"/>
    </source>
</evidence>
<dbReference type="EC" id="1.5.1.2" evidence="4 5"/>
<dbReference type="PIRSF" id="PIRSF000193">
    <property type="entry name" value="Pyrrol-5-carb_rd"/>
    <property type="match status" value="1"/>
</dbReference>
<dbReference type="Pfam" id="PF03807">
    <property type="entry name" value="F420_oxidored"/>
    <property type="match status" value="1"/>
</dbReference>
<sequence length="256" mass="26196">MKVTVIGAGNMGGAMIRGLVAGGRVAAGDITAVAVHDKTLNAMREVGVQATTDAVAAAKTADVVLLAVKPWLVEGTARQIAGAVKDSALIGSVAAGIGLADLVSYFGGDKPLFRIMPNTAVTVGESMTFVTAGGATPEQTRTMISLFEPLGKVMEVPEKQFDGCMALASCGIAYALRYVRAAMEGGIELGIPPQMAQTVVAQTLKGAAEILLRTGNHPEAEIDKVTTPGGITIKGLNAMEANGFTRAVIEGLKASK</sequence>
<dbReference type="InterPro" id="IPR036291">
    <property type="entry name" value="NAD(P)-bd_dom_sf"/>
</dbReference>
<comment type="pathway">
    <text evidence="4">Amino-acid biosynthesis; L-proline biosynthesis; L-proline from L-glutamate 5-semialdehyde: step 1/1.</text>
</comment>
<organism evidence="9 10">
    <name type="scientific">Rikenella microfusus</name>
    <dbReference type="NCBI Taxonomy" id="28139"/>
    <lineage>
        <taxon>Bacteria</taxon>
        <taxon>Pseudomonadati</taxon>
        <taxon>Bacteroidota</taxon>
        <taxon>Bacteroidia</taxon>
        <taxon>Bacteroidales</taxon>
        <taxon>Rikenellaceae</taxon>
        <taxon>Rikenella</taxon>
    </lineage>
</organism>
<dbReference type="GO" id="GO:0005737">
    <property type="term" value="C:cytoplasm"/>
    <property type="evidence" value="ECO:0007669"/>
    <property type="project" value="UniProtKB-SubCell"/>
</dbReference>
<dbReference type="HAMAP" id="MF_01925">
    <property type="entry name" value="P5C_reductase"/>
    <property type="match status" value="1"/>
</dbReference>
<dbReference type="Proteomes" id="UP000255233">
    <property type="component" value="Unassembled WGS sequence"/>
</dbReference>
<dbReference type="GO" id="GO:0055129">
    <property type="term" value="P:L-proline biosynthetic process"/>
    <property type="evidence" value="ECO:0007669"/>
    <property type="project" value="UniProtKB-UniRule"/>
</dbReference>
<evidence type="ECO:0000256" key="2">
    <source>
        <dbReference type="ARBA" id="ARBA00022857"/>
    </source>
</evidence>
<reference evidence="9 10" key="1">
    <citation type="submission" date="2018-06" db="EMBL/GenBank/DDBJ databases">
        <authorList>
            <consortium name="Pathogen Informatics"/>
            <person name="Doyle S."/>
        </authorList>
    </citation>
    <scope>NUCLEOTIDE SEQUENCE [LARGE SCALE GENOMIC DNA]</scope>
    <source>
        <strain evidence="9 10">NCTC11190</strain>
    </source>
</reference>
<dbReference type="InterPro" id="IPR029036">
    <property type="entry name" value="P5CR_dimer"/>
</dbReference>
<dbReference type="NCBIfam" id="TIGR00112">
    <property type="entry name" value="proC"/>
    <property type="match status" value="1"/>
</dbReference>
<gene>
    <name evidence="4 9" type="primary">proC</name>
    <name evidence="9" type="ORF">NCTC11190_00211</name>
</gene>
<dbReference type="PANTHER" id="PTHR11645">
    <property type="entry name" value="PYRROLINE-5-CARBOXYLATE REDUCTASE"/>
    <property type="match status" value="1"/>
</dbReference>
<feature type="domain" description="Pyrroline-5-carboxylate reductase dimerisation" evidence="8">
    <location>
        <begin position="158"/>
        <end position="255"/>
    </location>
</feature>
<proteinExistence type="inferred from homology"/>
<dbReference type="Pfam" id="PF14748">
    <property type="entry name" value="P5CR_dimer"/>
    <property type="match status" value="1"/>
</dbReference>
<dbReference type="RefSeq" id="WP_027290945.1">
    <property type="nucleotide sequence ID" value="NZ_CALVFX010000005.1"/>
</dbReference>
<dbReference type="InterPro" id="IPR000304">
    <property type="entry name" value="Pyrroline-COOH_reductase"/>
</dbReference>
<feature type="binding site" evidence="6">
    <location>
        <begin position="6"/>
        <end position="11"/>
    </location>
    <ligand>
        <name>NADP(+)</name>
        <dbReference type="ChEBI" id="CHEBI:58349"/>
    </ligand>
</feature>
<accession>A0A379MN33</accession>
<evidence type="ECO:0000256" key="6">
    <source>
        <dbReference type="PIRSR" id="PIRSR000193-1"/>
    </source>
</evidence>